<dbReference type="InterPro" id="IPR050565">
    <property type="entry name" value="LYPA1-2/EST-like"/>
</dbReference>
<keyword evidence="5" id="KW-1185">Reference proteome</keyword>
<evidence type="ECO:0000256" key="2">
    <source>
        <dbReference type="SAM" id="MobiDB-lite"/>
    </source>
</evidence>
<sequence>MPEDHLRDIPIPPRNNRGYLEPFVIPPRRPHTHTIILLHGRGGNGCDFGVELLTTKLLSADTLSQRFPSTKFVFPTAKLRRATQFGRLPVAQWFDLTSPVNHEEESKEIQQEGLRESAEFVHRIIDEEAGLVGIKNVVVGGLSQGAAQALHVLMSYDDGGKGGLGGYVGMSGWLPFQKELAALVEDRRWQDGKDGATEPAAEAYGDAPGKNTPENDCDDDAEKRFARGSRAVNVSRESVLGIAPLPPRDTPPGCLSTPIWLAHGALDAKVTPRLGELAAQTMERLGWDVTWMLYDDLQHWFAPFELDDMAIFLNTRAGVPEH</sequence>
<dbReference type="GO" id="GO:0008474">
    <property type="term" value="F:palmitoyl-(protein) hydrolase activity"/>
    <property type="evidence" value="ECO:0007669"/>
    <property type="project" value="TreeGrafter"/>
</dbReference>
<organism evidence="4 5">
    <name type="scientific">Emydomyces testavorans</name>
    <dbReference type="NCBI Taxonomy" id="2070801"/>
    <lineage>
        <taxon>Eukaryota</taxon>
        <taxon>Fungi</taxon>
        <taxon>Dikarya</taxon>
        <taxon>Ascomycota</taxon>
        <taxon>Pezizomycotina</taxon>
        <taxon>Eurotiomycetes</taxon>
        <taxon>Eurotiomycetidae</taxon>
        <taxon>Onygenales</taxon>
        <taxon>Nannizziopsiaceae</taxon>
        <taxon>Emydomyces</taxon>
    </lineage>
</organism>
<dbReference type="InterPro" id="IPR003140">
    <property type="entry name" value="PLipase/COase/thioEstase"/>
</dbReference>
<protein>
    <recommendedName>
        <fullName evidence="3">Phospholipase/carboxylesterase/thioesterase domain-containing protein</fullName>
    </recommendedName>
</protein>
<dbReference type="AlphaFoldDB" id="A0AAF0DNW6"/>
<dbReference type="Pfam" id="PF02230">
    <property type="entry name" value="Abhydrolase_2"/>
    <property type="match status" value="1"/>
</dbReference>
<name>A0AAF0DNW6_9EURO</name>
<dbReference type="EMBL" id="CP120631">
    <property type="protein sequence ID" value="WEW61714.1"/>
    <property type="molecule type" value="Genomic_DNA"/>
</dbReference>
<evidence type="ECO:0000313" key="4">
    <source>
        <dbReference type="EMBL" id="WEW61714.1"/>
    </source>
</evidence>
<evidence type="ECO:0000256" key="1">
    <source>
        <dbReference type="ARBA" id="ARBA00006499"/>
    </source>
</evidence>
<accession>A0AAF0DNW6</accession>
<reference evidence="4" key="1">
    <citation type="submission" date="2023-03" db="EMBL/GenBank/DDBJ databases">
        <title>Emydomyces testavorans Genome Sequence.</title>
        <authorList>
            <person name="Hoyer L."/>
        </authorList>
    </citation>
    <scope>NUCLEOTIDE SEQUENCE</scope>
    <source>
        <strain evidence="4">16-2883</strain>
    </source>
</reference>
<dbReference type="Gene3D" id="3.40.50.1820">
    <property type="entry name" value="alpha/beta hydrolase"/>
    <property type="match status" value="1"/>
</dbReference>
<dbReference type="PANTHER" id="PTHR10655">
    <property type="entry name" value="LYSOPHOSPHOLIPASE-RELATED"/>
    <property type="match status" value="1"/>
</dbReference>
<gene>
    <name evidence="4" type="ORF">PRK78_007208</name>
</gene>
<dbReference type="PANTHER" id="PTHR10655:SF63">
    <property type="entry name" value="PHOSPHOLIPASE_CARBOXYLESTERASE_THIOESTERASE DOMAIN-CONTAINING PROTEIN"/>
    <property type="match status" value="1"/>
</dbReference>
<feature type="domain" description="Phospholipase/carboxylesterase/thioesterase" evidence="3">
    <location>
        <begin position="22"/>
        <end position="181"/>
    </location>
</feature>
<evidence type="ECO:0000259" key="3">
    <source>
        <dbReference type="Pfam" id="PF02230"/>
    </source>
</evidence>
<proteinExistence type="inferred from homology"/>
<evidence type="ECO:0000313" key="5">
    <source>
        <dbReference type="Proteomes" id="UP001219355"/>
    </source>
</evidence>
<dbReference type="GO" id="GO:0052689">
    <property type="term" value="F:carboxylic ester hydrolase activity"/>
    <property type="evidence" value="ECO:0007669"/>
    <property type="project" value="TreeGrafter"/>
</dbReference>
<dbReference type="SUPFAM" id="SSF53474">
    <property type="entry name" value="alpha/beta-Hydrolases"/>
    <property type="match status" value="1"/>
</dbReference>
<dbReference type="Proteomes" id="UP001219355">
    <property type="component" value="Chromosome 5"/>
</dbReference>
<dbReference type="GO" id="GO:0005737">
    <property type="term" value="C:cytoplasm"/>
    <property type="evidence" value="ECO:0007669"/>
    <property type="project" value="TreeGrafter"/>
</dbReference>
<feature type="region of interest" description="Disordered" evidence="2">
    <location>
        <begin position="190"/>
        <end position="220"/>
    </location>
</feature>
<comment type="similarity">
    <text evidence="1">Belongs to the AB hydrolase superfamily. AB hydrolase 2 family.</text>
</comment>
<dbReference type="InterPro" id="IPR029058">
    <property type="entry name" value="AB_hydrolase_fold"/>
</dbReference>